<dbReference type="Proteomes" id="UP000294894">
    <property type="component" value="Chromosome"/>
</dbReference>
<evidence type="ECO:0000256" key="5">
    <source>
        <dbReference type="ARBA" id="ARBA00022927"/>
    </source>
</evidence>
<dbReference type="GO" id="GO:0044781">
    <property type="term" value="P:bacterial-type flagellum organization"/>
    <property type="evidence" value="ECO:0007669"/>
    <property type="project" value="UniProtKB-KW"/>
</dbReference>
<evidence type="ECO:0000256" key="6">
    <source>
        <dbReference type="ARBA" id="ARBA00023225"/>
    </source>
</evidence>
<comment type="function">
    <text evidence="1">Needed for flagellar regrowth and assembly.</text>
</comment>
<evidence type="ECO:0000256" key="1">
    <source>
        <dbReference type="ARBA" id="ARBA00003041"/>
    </source>
</evidence>
<keyword evidence="10" id="KW-1185">Reference proteome</keyword>
<dbReference type="EMBL" id="CP038267">
    <property type="protein sequence ID" value="QBR92372.1"/>
    <property type="molecule type" value="Genomic_DNA"/>
</dbReference>
<reference evidence="9 10" key="1">
    <citation type="submission" date="2019-03" db="EMBL/GenBank/DDBJ databases">
        <title>Three New Species of Nocardioides, Nocardioides euryhalodurans sp. nov., Nocardioides seonyuensis sp. nov. and Nocardioides eburneoflavus sp. nov., Iolated from Soil.</title>
        <authorList>
            <person name="Roh S.G."/>
            <person name="Lee C."/>
            <person name="Kim M.-K."/>
            <person name="Kim S.B."/>
        </authorList>
    </citation>
    <scope>NUCLEOTIDE SEQUENCE [LARGE SCALE GENOMIC DNA]</scope>
    <source>
        <strain evidence="9 10">MMS17-SY117</strain>
    </source>
</reference>
<dbReference type="PANTHER" id="PTHR34982:SF1">
    <property type="entry name" value="FLAGELLAR ASSEMBLY PROTEIN FLIH"/>
    <property type="match status" value="1"/>
</dbReference>
<proteinExistence type="inferred from homology"/>
<evidence type="ECO:0000256" key="7">
    <source>
        <dbReference type="SAM" id="Coils"/>
    </source>
</evidence>
<dbReference type="AlphaFoldDB" id="A0A4V1BDU8"/>
<feature type="coiled-coil region" evidence="7">
    <location>
        <begin position="82"/>
        <end position="127"/>
    </location>
</feature>
<dbReference type="OrthoDB" id="3788545at2"/>
<keyword evidence="4" id="KW-1005">Bacterial flagellum biogenesis</keyword>
<keyword evidence="3" id="KW-0813">Transport</keyword>
<sequence length="217" mass="22524">MSSSTEPAVGLTLKELRPAHWTRLGQGSVQGDQVTEQLLDRLAESTRTAARSQGYAVGWAEGRREAEAAGRTAVAAVEAEAAAEAQRREAEHRAALAALEAAAEQLRARFEETCRAVEAQAADLALELTGALVGEAAAEAGSHAVVRALAALPAESGVLVRLHPDVAATAAGDLRERGVTVLPDGALSHADAVVETDTEVVDLRVDTALARLRGVLS</sequence>
<keyword evidence="6" id="KW-1006">Bacterial flagellum protein export</keyword>
<evidence type="ECO:0000256" key="2">
    <source>
        <dbReference type="ARBA" id="ARBA00006602"/>
    </source>
</evidence>
<evidence type="ECO:0000313" key="9">
    <source>
        <dbReference type="EMBL" id="QBR92372.1"/>
    </source>
</evidence>
<keyword evidence="7" id="KW-0175">Coiled coil</keyword>
<dbReference type="GO" id="GO:0015031">
    <property type="term" value="P:protein transport"/>
    <property type="evidence" value="ECO:0007669"/>
    <property type="project" value="UniProtKB-KW"/>
</dbReference>
<dbReference type="KEGG" id="noy:EXE57_08795"/>
<gene>
    <name evidence="9" type="ORF">EXE57_08795</name>
</gene>
<evidence type="ECO:0000313" key="10">
    <source>
        <dbReference type="Proteomes" id="UP000294894"/>
    </source>
</evidence>
<protein>
    <recommendedName>
        <fullName evidence="8">Flagellar assembly protein FliH/Type III secretion system HrpE domain-containing protein</fullName>
    </recommendedName>
</protein>
<organism evidence="9 10">
    <name type="scientific">Nocardioides euryhalodurans</name>
    <dbReference type="NCBI Taxonomy" id="2518370"/>
    <lineage>
        <taxon>Bacteria</taxon>
        <taxon>Bacillati</taxon>
        <taxon>Actinomycetota</taxon>
        <taxon>Actinomycetes</taxon>
        <taxon>Propionibacteriales</taxon>
        <taxon>Nocardioidaceae</taxon>
        <taxon>Nocardioides</taxon>
    </lineage>
</organism>
<keyword evidence="5" id="KW-0653">Protein transport</keyword>
<comment type="similarity">
    <text evidence="2">Belongs to the FliH family.</text>
</comment>
<evidence type="ECO:0000259" key="8">
    <source>
        <dbReference type="Pfam" id="PF02108"/>
    </source>
</evidence>
<accession>A0A4V1BDU8</accession>
<name>A0A4V1BDU8_9ACTN</name>
<evidence type="ECO:0000256" key="4">
    <source>
        <dbReference type="ARBA" id="ARBA00022795"/>
    </source>
</evidence>
<dbReference type="PANTHER" id="PTHR34982">
    <property type="entry name" value="YOP PROTEINS TRANSLOCATION PROTEIN L"/>
    <property type="match status" value="1"/>
</dbReference>
<dbReference type="RefSeq" id="WP_135076509.1">
    <property type="nucleotide sequence ID" value="NZ_CP038267.1"/>
</dbReference>
<dbReference type="GO" id="GO:0005829">
    <property type="term" value="C:cytosol"/>
    <property type="evidence" value="ECO:0007669"/>
    <property type="project" value="TreeGrafter"/>
</dbReference>
<dbReference type="InterPro" id="IPR018035">
    <property type="entry name" value="Flagellar_FliH/T3SS_HrpE"/>
</dbReference>
<evidence type="ECO:0000256" key="3">
    <source>
        <dbReference type="ARBA" id="ARBA00022448"/>
    </source>
</evidence>
<dbReference type="Pfam" id="PF02108">
    <property type="entry name" value="FliH"/>
    <property type="match status" value="1"/>
</dbReference>
<dbReference type="InterPro" id="IPR051472">
    <property type="entry name" value="T3SS_Stator/FliH"/>
</dbReference>
<feature type="domain" description="Flagellar assembly protein FliH/Type III secretion system HrpE" evidence="8">
    <location>
        <begin position="95"/>
        <end position="211"/>
    </location>
</feature>